<proteinExistence type="predicted"/>
<dbReference type="SMART" id="SM00028">
    <property type="entry name" value="TPR"/>
    <property type="match status" value="5"/>
</dbReference>
<name>A0A5R9PG21_9GAMM</name>
<gene>
    <name evidence="7" type="ORF">E5S66_00100</name>
</gene>
<keyword evidence="4" id="KW-0812">Transmembrane</keyword>
<dbReference type="Proteomes" id="UP000308508">
    <property type="component" value="Unassembled WGS sequence"/>
</dbReference>
<feature type="signal peptide" evidence="5">
    <location>
        <begin position="1"/>
        <end position="25"/>
    </location>
</feature>
<reference evidence="7 8" key="1">
    <citation type="submission" date="2019-04" db="EMBL/GenBank/DDBJ databases">
        <authorList>
            <person name="Grouzdev D.S."/>
            <person name="Nazina T.N."/>
        </authorList>
    </citation>
    <scope>NUCLEOTIDE SEQUENCE [LARGE SCALE GENOMIC DNA]</scope>
    <source>
        <strain evidence="7 8">SHC 3-19</strain>
    </source>
</reference>
<dbReference type="PANTHER" id="PTHR45138">
    <property type="entry name" value="REGULATORY COMPONENTS OF SENSORY TRANSDUCTION SYSTEM"/>
    <property type="match status" value="1"/>
</dbReference>
<comment type="cofactor">
    <cofactor evidence="1">
        <name>Mg(2+)</name>
        <dbReference type="ChEBI" id="CHEBI:18420"/>
    </cofactor>
</comment>
<dbReference type="InterPro" id="IPR000160">
    <property type="entry name" value="GGDEF_dom"/>
</dbReference>
<dbReference type="Gene3D" id="1.25.40.10">
    <property type="entry name" value="Tetratricopeptide repeat domain"/>
    <property type="match status" value="1"/>
</dbReference>
<dbReference type="InterPro" id="IPR011990">
    <property type="entry name" value="TPR-like_helical_dom_sf"/>
</dbReference>
<dbReference type="InterPro" id="IPR029787">
    <property type="entry name" value="Nucleotide_cyclase"/>
</dbReference>
<dbReference type="GO" id="GO:0005886">
    <property type="term" value="C:plasma membrane"/>
    <property type="evidence" value="ECO:0007669"/>
    <property type="project" value="TreeGrafter"/>
</dbReference>
<protein>
    <recommendedName>
        <fullName evidence="2">diguanylate cyclase</fullName>
        <ecNumber evidence="2">2.7.7.65</ecNumber>
    </recommendedName>
</protein>
<keyword evidence="5" id="KW-0732">Signal</keyword>
<keyword evidence="8" id="KW-1185">Reference proteome</keyword>
<evidence type="ECO:0000256" key="3">
    <source>
        <dbReference type="ARBA" id="ARBA00034247"/>
    </source>
</evidence>
<dbReference type="InterPro" id="IPR043128">
    <property type="entry name" value="Rev_trsase/Diguanyl_cyclase"/>
</dbReference>
<keyword evidence="4" id="KW-0472">Membrane</keyword>
<dbReference type="Pfam" id="PF13424">
    <property type="entry name" value="TPR_12"/>
    <property type="match status" value="1"/>
</dbReference>
<dbReference type="NCBIfam" id="TIGR00254">
    <property type="entry name" value="GGDEF"/>
    <property type="match status" value="1"/>
</dbReference>
<feature type="domain" description="GGDEF" evidence="6">
    <location>
        <begin position="511"/>
        <end position="640"/>
    </location>
</feature>
<dbReference type="GO" id="GO:0052621">
    <property type="term" value="F:diguanylate cyclase activity"/>
    <property type="evidence" value="ECO:0007669"/>
    <property type="project" value="UniProtKB-EC"/>
</dbReference>
<evidence type="ECO:0000256" key="2">
    <source>
        <dbReference type="ARBA" id="ARBA00012528"/>
    </source>
</evidence>
<dbReference type="SMART" id="SM00267">
    <property type="entry name" value="GGDEF"/>
    <property type="match status" value="1"/>
</dbReference>
<dbReference type="STRING" id="1123377.GCA_000423885_01878"/>
<feature type="transmembrane region" description="Helical" evidence="4">
    <location>
        <begin position="449"/>
        <end position="468"/>
    </location>
</feature>
<evidence type="ECO:0000256" key="1">
    <source>
        <dbReference type="ARBA" id="ARBA00001946"/>
    </source>
</evidence>
<dbReference type="InterPro" id="IPR019734">
    <property type="entry name" value="TPR_rpt"/>
</dbReference>
<evidence type="ECO:0000259" key="6">
    <source>
        <dbReference type="PROSITE" id="PS50887"/>
    </source>
</evidence>
<sequence>MEMTRLLRKTSLLLALVLAASSGVAAEPATQSTATSVATASAQPSAARFDAVFAEVIGPGSMDMTWEDYEARLQQLRVLLPQGDRKREVQFRSVYCTSERWKDPKQGLAYADEAQRRAQAAGDLASRGRAQYCRIGYVQELEGAGQALLEADRMVSMLENSSESQLLGEALTERGSLLSQQGEQAKALLDFQRARASFRQAGIDHEIDSLMLWIAITYRRIGDWTQAERYFTHSVERMQDKQDWDRVITDLVQLGYLYDESGNPQKAKASFARAIEVALAHKEPLSAANARVGLAAAQVSLGEHDAALASLAQARAAFEAESRHGNDDMLLLLTGQALAGKGQHLEAMDRYAQALPLIEKDGNQRYLALLYQARAASQEALGNAGQALADYKRYSTLQTSLQGKMRLEQSRLLEYEYEIRKREFENHRLRAEANTRKAQLKALERVRGWQTLALLLGVLLAVLTALALRQRQRTRRLRTLAMTDPLTEVASRRAIEKNVEQALAEAARTQKPLTVLLLDLDHFKTINDRYGHAAGDAVLRATTVAWQAQLRGRDLLGRIGGEEFVVVCVDANREQALMIADRLLDATRTLQLPDIDPALHVRTSIGVAEALPDDTRESLFARADAALYRAKHEGRDRVEE</sequence>
<dbReference type="Gene3D" id="3.30.70.270">
    <property type="match status" value="1"/>
</dbReference>
<dbReference type="EMBL" id="SROY01000001">
    <property type="protein sequence ID" value="TLX22474.1"/>
    <property type="molecule type" value="Genomic_DNA"/>
</dbReference>
<dbReference type="AlphaFoldDB" id="A0A5R9PG21"/>
<organism evidence="7 8">
    <name type="scientific">Thermomonas fusca</name>
    <dbReference type="NCBI Taxonomy" id="215690"/>
    <lineage>
        <taxon>Bacteria</taxon>
        <taxon>Pseudomonadati</taxon>
        <taxon>Pseudomonadota</taxon>
        <taxon>Gammaproteobacteria</taxon>
        <taxon>Lysobacterales</taxon>
        <taxon>Lysobacteraceae</taxon>
        <taxon>Thermomonas</taxon>
    </lineage>
</organism>
<dbReference type="FunFam" id="3.30.70.270:FF:000001">
    <property type="entry name" value="Diguanylate cyclase domain protein"/>
    <property type="match status" value="1"/>
</dbReference>
<dbReference type="GO" id="GO:0043709">
    <property type="term" value="P:cell adhesion involved in single-species biofilm formation"/>
    <property type="evidence" value="ECO:0007669"/>
    <property type="project" value="TreeGrafter"/>
</dbReference>
<dbReference type="PANTHER" id="PTHR45138:SF9">
    <property type="entry name" value="DIGUANYLATE CYCLASE DGCM-RELATED"/>
    <property type="match status" value="1"/>
</dbReference>
<dbReference type="GO" id="GO:1902201">
    <property type="term" value="P:negative regulation of bacterial-type flagellum-dependent cell motility"/>
    <property type="evidence" value="ECO:0007669"/>
    <property type="project" value="TreeGrafter"/>
</dbReference>
<comment type="caution">
    <text evidence="7">The sequence shown here is derived from an EMBL/GenBank/DDBJ whole genome shotgun (WGS) entry which is preliminary data.</text>
</comment>
<evidence type="ECO:0000256" key="4">
    <source>
        <dbReference type="SAM" id="Phobius"/>
    </source>
</evidence>
<accession>A0A5R9PG21</accession>
<evidence type="ECO:0000256" key="5">
    <source>
        <dbReference type="SAM" id="SignalP"/>
    </source>
</evidence>
<comment type="catalytic activity">
    <reaction evidence="3">
        <text>2 GTP = 3',3'-c-di-GMP + 2 diphosphate</text>
        <dbReference type="Rhea" id="RHEA:24898"/>
        <dbReference type="ChEBI" id="CHEBI:33019"/>
        <dbReference type="ChEBI" id="CHEBI:37565"/>
        <dbReference type="ChEBI" id="CHEBI:58805"/>
        <dbReference type="EC" id="2.7.7.65"/>
    </reaction>
</comment>
<dbReference type="InterPro" id="IPR050469">
    <property type="entry name" value="Diguanylate_Cyclase"/>
</dbReference>
<dbReference type="Pfam" id="PF00990">
    <property type="entry name" value="GGDEF"/>
    <property type="match status" value="1"/>
</dbReference>
<dbReference type="EC" id="2.7.7.65" evidence="2"/>
<dbReference type="PROSITE" id="PS50887">
    <property type="entry name" value="GGDEF"/>
    <property type="match status" value="1"/>
</dbReference>
<dbReference type="SUPFAM" id="SSF48452">
    <property type="entry name" value="TPR-like"/>
    <property type="match status" value="2"/>
</dbReference>
<evidence type="ECO:0000313" key="8">
    <source>
        <dbReference type="Proteomes" id="UP000308508"/>
    </source>
</evidence>
<keyword evidence="4" id="KW-1133">Transmembrane helix</keyword>
<feature type="chain" id="PRO_5024330027" description="diguanylate cyclase" evidence="5">
    <location>
        <begin position="26"/>
        <end position="640"/>
    </location>
</feature>
<dbReference type="CDD" id="cd01949">
    <property type="entry name" value="GGDEF"/>
    <property type="match status" value="1"/>
</dbReference>
<dbReference type="SUPFAM" id="SSF55073">
    <property type="entry name" value="Nucleotide cyclase"/>
    <property type="match status" value="1"/>
</dbReference>
<evidence type="ECO:0000313" key="7">
    <source>
        <dbReference type="EMBL" id="TLX22474.1"/>
    </source>
</evidence>